<feature type="region of interest" description="Disordered" evidence="1">
    <location>
        <begin position="204"/>
        <end position="240"/>
    </location>
</feature>
<feature type="compositionally biased region" description="Basic and acidic residues" evidence="1">
    <location>
        <begin position="212"/>
        <end position="228"/>
    </location>
</feature>
<name>A0A382VR21_9ZZZZ</name>
<dbReference type="EMBL" id="UINC01153970">
    <property type="protein sequence ID" value="SVD48977.1"/>
    <property type="molecule type" value="Genomic_DNA"/>
</dbReference>
<dbReference type="Gene3D" id="2.60.40.420">
    <property type="entry name" value="Cupredoxins - blue copper proteins"/>
    <property type="match status" value="2"/>
</dbReference>
<proteinExistence type="predicted"/>
<organism evidence="2">
    <name type="scientific">marine metagenome</name>
    <dbReference type="NCBI Taxonomy" id="408172"/>
    <lineage>
        <taxon>unclassified sequences</taxon>
        <taxon>metagenomes</taxon>
        <taxon>ecological metagenomes</taxon>
    </lineage>
</organism>
<accession>A0A382VR21</accession>
<evidence type="ECO:0000256" key="1">
    <source>
        <dbReference type="SAM" id="MobiDB-lite"/>
    </source>
</evidence>
<protein>
    <submittedName>
        <fullName evidence="2">Uncharacterized protein</fullName>
    </submittedName>
</protein>
<dbReference type="AlphaFoldDB" id="A0A382VR21"/>
<gene>
    <name evidence="2" type="ORF">METZ01_LOCUS401831</name>
</gene>
<sequence>MGIKIFKIPSIILLLTFLLYGCSSNNEKFTVEELKISFQNMRLTPNNINVVEKSEINLNITSDVEGTLHIHGYNIKAKISKNKVSKITINLNATGSFPIAFHHEKNHLEHSSNIDKHGVLFESDMIMKGESFVYNISQELSGKIIKFHDHMSHTLTGEIMVMEQGDAKNVTIYYENKRFNPSNVMVASGSNITWENNSHDKIKIISGPPPGSHEDEHDNHDTQEENNKETIVGKLLVNPK</sequence>
<dbReference type="InterPro" id="IPR008972">
    <property type="entry name" value="Cupredoxin"/>
</dbReference>
<dbReference type="PROSITE" id="PS51257">
    <property type="entry name" value="PROKAR_LIPOPROTEIN"/>
    <property type="match status" value="1"/>
</dbReference>
<evidence type="ECO:0000313" key="2">
    <source>
        <dbReference type="EMBL" id="SVD48977.1"/>
    </source>
</evidence>
<reference evidence="2" key="1">
    <citation type="submission" date="2018-05" db="EMBL/GenBank/DDBJ databases">
        <authorList>
            <person name="Lanie J.A."/>
            <person name="Ng W.-L."/>
            <person name="Kazmierczak K.M."/>
            <person name="Andrzejewski T.M."/>
            <person name="Davidsen T.M."/>
            <person name="Wayne K.J."/>
            <person name="Tettelin H."/>
            <person name="Glass J.I."/>
            <person name="Rusch D."/>
            <person name="Podicherti R."/>
            <person name="Tsui H.-C.T."/>
            <person name="Winkler M.E."/>
        </authorList>
    </citation>
    <scope>NUCLEOTIDE SEQUENCE</scope>
</reference>